<dbReference type="Pfam" id="PF01083">
    <property type="entry name" value="Cutinase"/>
    <property type="match status" value="1"/>
</dbReference>
<dbReference type="EMBL" id="BCMM01000015">
    <property type="protein sequence ID" value="GAQ63145.1"/>
    <property type="molecule type" value="Genomic_DNA"/>
</dbReference>
<gene>
    <name evidence="5" type="ORF">SsS58_03522</name>
</gene>
<evidence type="ECO:0000256" key="2">
    <source>
        <dbReference type="ARBA" id="ARBA00022487"/>
    </source>
</evidence>
<name>A0A100JP77_STRSC</name>
<reference evidence="6" key="3">
    <citation type="submission" date="2016-02" db="EMBL/GenBank/DDBJ databases">
        <title>Draft genome of pathogenic Streptomyces sp. in Japan.</title>
        <authorList>
            <person name="Tomihama T."/>
            <person name="Ikenaga M."/>
            <person name="Sakai M."/>
            <person name="Okubo T."/>
            <person name="Ikeda S."/>
        </authorList>
    </citation>
    <scope>NUCLEOTIDE SEQUENCE [LARGE SCALE GENOMIC DNA]</scope>
    <source>
        <strain evidence="6">S58</strain>
    </source>
</reference>
<sequence length="79" mass="8240">MAVIPGATEPKVKAVVLFGNPIRGFPTYRQVTGTYQARTLDDCATGDPICGGGTDSAAHGAYSQPQHNDSAAEFIAARM</sequence>
<reference evidence="6" key="1">
    <citation type="submission" date="2015-11" db="EMBL/GenBank/DDBJ databases">
        <authorList>
            <consortium name="Cross-ministerial Strategic Innovation Promotion Program (SIP) consortium"/>
            <person name="Tomihama T."/>
            <person name="Ikenaga M."/>
            <person name="Sakai M."/>
            <person name="Okubo T."/>
            <person name="Ikeda S."/>
        </authorList>
    </citation>
    <scope>NUCLEOTIDE SEQUENCE [LARGE SCALE GENOMIC DNA]</scope>
    <source>
        <strain evidence="6">S58</strain>
    </source>
</reference>
<dbReference type="GO" id="GO:0052689">
    <property type="term" value="F:carboxylic ester hydrolase activity"/>
    <property type="evidence" value="ECO:0007669"/>
    <property type="project" value="UniProtKB-KW"/>
</dbReference>
<dbReference type="OrthoDB" id="3690529at2"/>
<dbReference type="PANTHER" id="PTHR33630">
    <property type="entry name" value="CUTINASE RV1984C-RELATED-RELATED"/>
    <property type="match status" value="1"/>
</dbReference>
<dbReference type="InterPro" id="IPR029058">
    <property type="entry name" value="AB_hydrolase_fold"/>
</dbReference>
<accession>A0A100JP77</accession>
<keyword evidence="3" id="KW-0378">Hydrolase</keyword>
<evidence type="ECO:0000256" key="1">
    <source>
        <dbReference type="ARBA" id="ARBA00007534"/>
    </source>
</evidence>
<dbReference type="AlphaFoldDB" id="A0A100JP77"/>
<evidence type="ECO:0000256" key="4">
    <source>
        <dbReference type="ARBA" id="ARBA00023157"/>
    </source>
</evidence>
<protein>
    <submittedName>
        <fullName evidence="5">Cutinase</fullName>
    </submittedName>
</protein>
<evidence type="ECO:0000256" key="3">
    <source>
        <dbReference type="ARBA" id="ARBA00022801"/>
    </source>
</evidence>
<dbReference type="OMA" id="EFIAARM"/>
<comment type="caution">
    <text evidence="5">The sequence shown here is derived from an EMBL/GenBank/DDBJ whole genome shotgun (WGS) entry which is preliminary data.</text>
</comment>
<evidence type="ECO:0000313" key="6">
    <source>
        <dbReference type="Proteomes" id="UP000067448"/>
    </source>
</evidence>
<proteinExistence type="inferred from homology"/>
<keyword evidence="4" id="KW-1015">Disulfide bond</keyword>
<dbReference type="Proteomes" id="UP000067448">
    <property type="component" value="Unassembled WGS sequence"/>
</dbReference>
<dbReference type="InterPro" id="IPR000675">
    <property type="entry name" value="Cutinase/axe"/>
</dbReference>
<keyword evidence="2" id="KW-0719">Serine esterase</keyword>
<evidence type="ECO:0000313" key="5">
    <source>
        <dbReference type="EMBL" id="GAQ63145.1"/>
    </source>
</evidence>
<comment type="similarity">
    <text evidence="1">Belongs to the cutinase family.</text>
</comment>
<reference evidence="5 6" key="2">
    <citation type="journal article" date="2016" name="Genome Announc.">
        <title>Draft Genome Sequences of Streptomyces scabiei S58, Streptomyces turgidiscabies T45, and Streptomyces acidiscabies a10, the Pathogens of Potato Common Scab, Isolated in Japan.</title>
        <authorList>
            <person name="Tomihama T."/>
            <person name="Nishi Y."/>
            <person name="Sakai M."/>
            <person name="Ikenaga M."/>
            <person name="Okubo T."/>
            <person name="Ikeda S."/>
        </authorList>
    </citation>
    <scope>NUCLEOTIDE SEQUENCE [LARGE SCALE GENOMIC DNA]</scope>
    <source>
        <strain evidence="5 6">S58</strain>
    </source>
</reference>
<dbReference type="Gene3D" id="3.40.50.1820">
    <property type="entry name" value="alpha/beta hydrolase"/>
    <property type="match status" value="1"/>
</dbReference>
<dbReference type="SUPFAM" id="SSF53474">
    <property type="entry name" value="alpha/beta-Hydrolases"/>
    <property type="match status" value="1"/>
</dbReference>
<organism evidence="5 6">
    <name type="scientific">Streptomyces scabiei</name>
    <dbReference type="NCBI Taxonomy" id="1930"/>
    <lineage>
        <taxon>Bacteria</taxon>
        <taxon>Bacillati</taxon>
        <taxon>Actinomycetota</taxon>
        <taxon>Actinomycetes</taxon>
        <taxon>Kitasatosporales</taxon>
        <taxon>Streptomycetaceae</taxon>
        <taxon>Streptomyces</taxon>
    </lineage>
</organism>
<dbReference type="PANTHER" id="PTHR33630:SF9">
    <property type="entry name" value="CUTINASE 4"/>
    <property type="match status" value="1"/>
</dbReference>